<name>A0A2P9ALI8_9HYPH</name>
<gene>
    <name evidence="1" type="ORF">BQ8482_220161</name>
</gene>
<evidence type="ECO:0000313" key="2">
    <source>
        <dbReference type="Proteomes" id="UP000245698"/>
    </source>
</evidence>
<organism evidence="1 2">
    <name type="scientific">Mesorhizobium delmotii</name>
    <dbReference type="NCBI Taxonomy" id="1631247"/>
    <lineage>
        <taxon>Bacteria</taxon>
        <taxon>Pseudomonadati</taxon>
        <taxon>Pseudomonadota</taxon>
        <taxon>Alphaproteobacteria</taxon>
        <taxon>Hyphomicrobiales</taxon>
        <taxon>Phyllobacteriaceae</taxon>
        <taxon>Mesorhizobium</taxon>
    </lineage>
</organism>
<evidence type="ECO:0000313" key="1">
    <source>
        <dbReference type="EMBL" id="SJM31990.1"/>
    </source>
</evidence>
<dbReference type="Proteomes" id="UP000245698">
    <property type="component" value="Unassembled WGS sequence"/>
</dbReference>
<keyword evidence="2" id="KW-1185">Reference proteome</keyword>
<dbReference type="EMBL" id="FUIG01000029">
    <property type="protein sequence ID" value="SJM31990.1"/>
    <property type="molecule type" value="Genomic_DNA"/>
</dbReference>
<accession>A0A2P9ALI8</accession>
<proteinExistence type="predicted"/>
<protein>
    <submittedName>
        <fullName evidence="1">Uncharacterized protein</fullName>
    </submittedName>
</protein>
<reference evidence="2" key="1">
    <citation type="submission" date="2016-12" db="EMBL/GenBank/DDBJ databases">
        <authorList>
            <person name="Brunel B."/>
        </authorList>
    </citation>
    <scope>NUCLEOTIDE SEQUENCE [LARGE SCALE GENOMIC DNA]</scope>
</reference>
<sequence length="72" mass="8089">MRQQGRGIKAKISLSARASFTPDIGGLLNMALARPSRLRVTPNRCCYTWWLDFNSDHAGDYLAKVLAKPHFV</sequence>
<dbReference type="AlphaFoldDB" id="A0A2P9ALI8"/>